<dbReference type="SUPFAM" id="SSF53474">
    <property type="entry name" value="alpha/beta-Hydrolases"/>
    <property type="match status" value="1"/>
</dbReference>
<dbReference type="Pfam" id="PF12146">
    <property type="entry name" value="Hydrolase_4"/>
    <property type="match status" value="1"/>
</dbReference>
<sequence>MISIDPNRTIQKTLTTVRLFDGFWDRWIAHGMEKEVISQVKVSVRDISDWTNYFNYHAQAHTERAMLHKASRDPKKAEKHFQLAGLYYNLMQWIYPDANEEKVWWYKKSIDSFKAADQFSNFNYFKEQLTINGGEVVGRVRPLENPKGIIIIVNPIDSSKEELFTYEKHFLELGYLTISFDGPGQGETYIFNRIKATRDRWEQFLNVLIDYASEKFPNLPIFLFGTSSGARWSIAASRHPMIKKAIAVSPAISEDISLPEYFVERTQFISDQSSHMLPDIHELTKCKPIFVFHGNKDVMVRDKDIYQLYHRLPSGKKLVVYEEETHCCNGKLKEIRAISANWLMSNEEGKT</sequence>
<protein>
    <submittedName>
        <fullName evidence="2">Alpha/beta hydrolase</fullName>
    </submittedName>
</protein>
<keyword evidence="3" id="KW-1185">Reference proteome</keyword>
<dbReference type="InterPro" id="IPR022742">
    <property type="entry name" value="Hydrolase_4"/>
</dbReference>
<dbReference type="EMBL" id="JBHSDT010000001">
    <property type="protein sequence ID" value="MFC4401659.1"/>
    <property type="molecule type" value="Genomic_DNA"/>
</dbReference>
<dbReference type="Gene3D" id="3.40.50.1820">
    <property type="entry name" value="alpha/beta hydrolase"/>
    <property type="match status" value="1"/>
</dbReference>
<proteinExistence type="predicted"/>
<dbReference type="InterPro" id="IPR029058">
    <property type="entry name" value="AB_hydrolase_fold"/>
</dbReference>
<evidence type="ECO:0000259" key="1">
    <source>
        <dbReference type="Pfam" id="PF12146"/>
    </source>
</evidence>
<evidence type="ECO:0000313" key="2">
    <source>
        <dbReference type="EMBL" id="MFC4401659.1"/>
    </source>
</evidence>
<accession>A0ABV8WQB2</accession>
<dbReference type="GO" id="GO:0016787">
    <property type="term" value="F:hydrolase activity"/>
    <property type="evidence" value="ECO:0007669"/>
    <property type="project" value="UniProtKB-KW"/>
</dbReference>
<dbReference type="RefSeq" id="WP_390248451.1">
    <property type="nucleotide sequence ID" value="NZ_JBHSDT010000001.1"/>
</dbReference>
<keyword evidence="2" id="KW-0378">Hydrolase</keyword>
<feature type="domain" description="Serine aminopeptidase S33" evidence="1">
    <location>
        <begin position="145"/>
        <end position="257"/>
    </location>
</feature>
<dbReference type="Proteomes" id="UP001595882">
    <property type="component" value="Unassembled WGS sequence"/>
</dbReference>
<evidence type="ECO:0000313" key="3">
    <source>
        <dbReference type="Proteomes" id="UP001595882"/>
    </source>
</evidence>
<gene>
    <name evidence="2" type="ORF">ACFOY7_00915</name>
</gene>
<name>A0ABV8WQB2_9BACI</name>
<organism evidence="2 3">
    <name type="scientific">Gracilibacillus xinjiangensis</name>
    <dbReference type="NCBI Taxonomy" id="1193282"/>
    <lineage>
        <taxon>Bacteria</taxon>
        <taxon>Bacillati</taxon>
        <taxon>Bacillota</taxon>
        <taxon>Bacilli</taxon>
        <taxon>Bacillales</taxon>
        <taxon>Bacillaceae</taxon>
        <taxon>Gracilibacillus</taxon>
    </lineage>
</organism>
<comment type="caution">
    <text evidence="2">The sequence shown here is derived from an EMBL/GenBank/DDBJ whole genome shotgun (WGS) entry which is preliminary data.</text>
</comment>
<reference evidence="3" key="1">
    <citation type="journal article" date="2019" name="Int. J. Syst. Evol. Microbiol.">
        <title>The Global Catalogue of Microorganisms (GCM) 10K type strain sequencing project: providing services to taxonomists for standard genome sequencing and annotation.</title>
        <authorList>
            <consortium name="The Broad Institute Genomics Platform"/>
            <consortium name="The Broad Institute Genome Sequencing Center for Infectious Disease"/>
            <person name="Wu L."/>
            <person name="Ma J."/>
        </authorList>
    </citation>
    <scope>NUCLEOTIDE SEQUENCE [LARGE SCALE GENOMIC DNA]</scope>
    <source>
        <strain evidence="3">CCUG 37865</strain>
    </source>
</reference>